<feature type="compositionally biased region" description="Basic and acidic residues" evidence="10">
    <location>
        <begin position="503"/>
        <end position="515"/>
    </location>
</feature>
<dbReference type="PANTHER" id="PTHR43874">
    <property type="entry name" value="TWO-COMPONENT RESPONSE REGULATOR"/>
    <property type="match status" value="1"/>
</dbReference>
<sequence>MGSTCEAGTDEPSRKDVKGIGNGIVENGHILKAEEEEWRNGMGEDLPNGHSTPPEPKQTDEQKEHQVRIVRWERFLPVKTLRVLLVENDDSTRQVVSALLRKCCYEVIPAENGLHAWQCLEDLQNHIDLVLTEVVMPRLSGIGLLSKIMSHKICKDIPVIMMSSNDSMSTVFKCLSKGAVDFLVKPIRKNELKNLWQHVWRRCHSSSGSGSESGIRTQKCTKPKVDDEYENNSGSNNDDDDDDNDEDDDDFSVGLNARDSSDNGSGTQSSWTKRAVEIDSPRPMSPDQPSDPPDSTCAQVIHPKSEICSNRWLPTSNKRSGKKQKENNDDSMRKYLEIGAPRNSSVEYQSSPNEMSVNPTEKQHETPMPQSKPKSKTMREKDSRNTQNEPTTQTVDLISSIARNTEDKQVGRITNPPDCSSKVPDGNENDKTPDFLIDMTSEELGLKRLKTTGSATEILDERNILKRSDLSAFTRYHTTVASNQGGAGFGGSCSPQDNSSEALKTDSNCKVKSDSDAAAIKQGSNGSSNNDMGSSTKNVISKPSSNRGKVMSPSAVKATQHTSAFHPVQRQTSAANVLGKDKADEGIANPVNVGHHGDVHHSFMQHHHHVHYYVHVMTQQQPSIERGLSDAQCGSSNVFDPPSIEGHAANYSMNGSISGGHNGSNGQRGASTAPNAGRLNMESVNGIMDENGAGGANGSGNGSGNDMHQNGVCYREAALNKFRQKRKVRNFGKKVRYQSRKRLAEQRPRVRGQFVRQSGQDDQAGQDEDR</sequence>
<dbReference type="InterPro" id="IPR001789">
    <property type="entry name" value="Sig_transdc_resp-reg_receiver"/>
</dbReference>
<dbReference type="InterPro" id="IPR011006">
    <property type="entry name" value="CheY-like_superfamily"/>
</dbReference>
<feature type="domain" description="Response regulatory" evidence="11">
    <location>
        <begin position="82"/>
        <end position="200"/>
    </location>
</feature>
<dbReference type="Proteomes" id="UP000479710">
    <property type="component" value="Unassembled WGS sequence"/>
</dbReference>
<evidence type="ECO:0000256" key="2">
    <source>
        <dbReference type="ARBA" id="ARBA00010330"/>
    </source>
</evidence>
<reference evidence="13 14" key="1">
    <citation type="submission" date="2019-11" db="EMBL/GenBank/DDBJ databases">
        <title>Whole genome sequence of Oryza granulata.</title>
        <authorList>
            <person name="Li W."/>
        </authorList>
    </citation>
    <scope>NUCLEOTIDE SEQUENCE [LARGE SCALE GENOMIC DNA]</scope>
    <source>
        <strain evidence="14">cv. Menghai</strain>
        <tissue evidence="13">Leaf</tissue>
    </source>
</reference>
<keyword evidence="5" id="KW-0090">Biological rhythms</keyword>
<gene>
    <name evidence="13" type="ORF">E2562_030080</name>
</gene>
<evidence type="ECO:0000256" key="1">
    <source>
        <dbReference type="ARBA" id="ARBA00004123"/>
    </source>
</evidence>
<dbReference type="Pfam" id="PF06203">
    <property type="entry name" value="CCT"/>
    <property type="match status" value="1"/>
</dbReference>
<feature type="compositionally biased region" description="Basic and acidic residues" evidence="10">
    <location>
        <begin position="323"/>
        <end position="336"/>
    </location>
</feature>
<dbReference type="EMBL" id="SPHZ02000008">
    <property type="protein sequence ID" value="KAF0903943.1"/>
    <property type="molecule type" value="Genomic_DNA"/>
</dbReference>
<dbReference type="SMART" id="SM00448">
    <property type="entry name" value="REC"/>
    <property type="match status" value="1"/>
</dbReference>
<evidence type="ECO:0000259" key="11">
    <source>
        <dbReference type="PROSITE" id="PS50110"/>
    </source>
</evidence>
<dbReference type="CDD" id="cd17582">
    <property type="entry name" value="psREC_PRR"/>
    <property type="match status" value="1"/>
</dbReference>
<keyword evidence="3" id="KW-0902">Two-component regulatory system</keyword>
<comment type="caution">
    <text evidence="13">The sequence shown here is derived from an EMBL/GenBank/DDBJ whole genome shotgun (WGS) entry which is preliminary data.</text>
</comment>
<accession>A0A6G1CV28</accession>
<dbReference type="GO" id="GO:0009736">
    <property type="term" value="P:cytokinin-activated signaling pathway"/>
    <property type="evidence" value="ECO:0007669"/>
    <property type="project" value="InterPro"/>
</dbReference>
<keyword evidence="4" id="KW-0805">Transcription regulation</keyword>
<evidence type="ECO:0000256" key="6">
    <source>
        <dbReference type="ARBA" id="ARBA00023163"/>
    </source>
</evidence>
<evidence type="ECO:0000256" key="7">
    <source>
        <dbReference type="ARBA" id="ARBA00023242"/>
    </source>
</evidence>
<feature type="compositionally biased region" description="Polar residues" evidence="10">
    <location>
        <begin position="385"/>
        <end position="403"/>
    </location>
</feature>
<comment type="subcellular location">
    <subcellularLocation>
        <location evidence="1 9">Nucleus</location>
    </subcellularLocation>
</comment>
<dbReference type="EMBL" id="SPHZ02000008">
    <property type="protein sequence ID" value="KAF0903941.1"/>
    <property type="molecule type" value="Genomic_DNA"/>
</dbReference>
<feature type="compositionally biased region" description="Polar residues" evidence="10">
    <location>
        <begin position="342"/>
        <end position="360"/>
    </location>
</feature>
<evidence type="ECO:0000256" key="5">
    <source>
        <dbReference type="ARBA" id="ARBA00023108"/>
    </source>
</evidence>
<evidence type="ECO:0000256" key="3">
    <source>
        <dbReference type="ARBA" id="ARBA00023012"/>
    </source>
</evidence>
<feature type="compositionally biased region" description="Polar residues" evidence="10">
    <location>
        <begin position="262"/>
        <end position="272"/>
    </location>
</feature>
<evidence type="ECO:0000256" key="9">
    <source>
        <dbReference type="PROSITE-ProRule" id="PRU00357"/>
    </source>
</evidence>
<dbReference type="SUPFAM" id="SSF52172">
    <property type="entry name" value="CheY-like"/>
    <property type="match status" value="1"/>
</dbReference>
<feature type="compositionally biased region" description="Basic residues" evidence="10">
    <location>
        <begin position="732"/>
        <end position="741"/>
    </location>
</feature>
<feature type="region of interest" description="Disordered" evidence="10">
    <location>
        <begin position="279"/>
        <end position="298"/>
    </location>
</feature>
<dbReference type="PROSITE" id="PS50110">
    <property type="entry name" value="RESPONSE_REGULATORY"/>
    <property type="match status" value="1"/>
</dbReference>
<dbReference type="Pfam" id="PF00072">
    <property type="entry name" value="Response_reg"/>
    <property type="match status" value="1"/>
</dbReference>
<dbReference type="GO" id="GO:0048511">
    <property type="term" value="P:rhythmic process"/>
    <property type="evidence" value="ECO:0007669"/>
    <property type="project" value="UniProtKB-KW"/>
</dbReference>
<proteinExistence type="inferred from homology"/>
<feature type="compositionally biased region" description="Acidic residues" evidence="10">
    <location>
        <begin position="237"/>
        <end position="251"/>
    </location>
</feature>
<evidence type="ECO:0000256" key="4">
    <source>
        <dbReference type="ARBA" id="ARBA00023015"/>
    </source>
</evidence>
<dbReference type="PANTHER" id="PTHR43874:SF125">
    <property type="entry name" value="TWO-COMPONENT RESPONSE REGULATOR-LIKE APRR7"/>
    <property type="match status" value="1"/>
</dbReference>
<feature type="region of interest" description="Disordered" evidence="10">
    <location>
        <begin position="655"/>
        <end position="677"/>
    </location>
</feature>
<evidence type="ECO:0000259" key="12">
    <source>
        <dbReference type="PROSITE" id="PS51017"/>
    </source>
</evidence>
<evidence type="ECO:0000313" key="13">
    <source>
        <dbReference type="EMBL" id="KAF0903941.1"/>
    </source>
</evidence>
<feature type="compositionally biased region" description="Low complexity" evidence="10">
    <location>
        <begin position="523"/>
        <end position="535"/>
    </location>
</feature>
<feature type="region of interest" description="Disordered" evidence="10">
    <location>
        <begin position="303"/>
        <end position="433"/>
    </location>
</feature>
<dbReference type="GO" id="GO:0005634">
    <property type="term" value="C:nucleus"/>
    <property type="evidence" value="ECO:0007669"/>
    <property type="project" value="UniProtKB-SubCell"/>
</dbReference>
<name>A0A6G1CV28_9ORYZ</name>
<evidence type="ECO:0000313" key="14">
    <source>
        <dbReference type="Proteomes" id="UP000479710"/>
    </source>
</evidence>
<feature type="domain" description="CCT" evidence="12">
    <location>
        <begin position="715"/>
        <end position="757"/>
    </location>
</feature>
<dbReference type="OrthoDB" id="60033at2759"/>
<feature type="region of interest" description="Disordered" evidence="10">
    <location>
        <begin position="484"/>
        <end position="552"/>
    </location>
</feature>
<feature type="compositionally biased region" description="Pro residues" evidence="10">
    <location>
        <begin position="283"/>
        <end position="292"/>
    </location>
</feature>
<feature type="compositionally biased region" description="Polar residues" evidence="10">
    <location>
        <begin position="493"/>
        <end position="502"/>
    </location>
</feature>
<comment type="similarity">
    <text evidence="2">Belongs to the ARR-like family.</text>
</comment>
<comment type="caution">
    <text evidence="8">Lacks conserved residue(s) required for the propagation of feature annotation.</text>
</comment>
<organism evidence="13 14">
    <name type="scientific">Oryza meyeriana var. granulata</name>
    <dbReference type="NCBI Taxonomy" id="110450"/>
    <lineage>
        <taxon>Eukaryota</taxon>
        <taxon>Viridiplantae</taxon>
        <taxon>Streptophyta</taxon>
        <taxon>Embryophyta</taxon>
        <taxon>Tracheophyta</taxon>
        <taxon>Spermatophyta</taxon>
        <taxon>Magnoliopsida</taxon>
        <taxon>Liliopsida</taxon>
        <taxon>Poales</taxon>
        <taxon>Poaceae</taxon>
        <taxon>BOP clade</taxon>
        <taxon>Oryzoideae</taxon>
        <taxon>Oryzeae</taxon>
        <taxon>Oryzinae</taxon>
        <taxon>Oryza</taxon>
        <taxon>Oryza meyeriana</taxon>
    </lineage>
</organism>
<feature type="compositionally biased region" description="Polar residues" evidence="10">
    <location>
        <begin position="536"/>
        <end position="547"/>
    </location>
</feature>
<keyword evidence="7 9" id="KW-0539">Nucleus</keyword>
<dbReference type="GO" id="GO:0000160">
    <property type="term" value="P:phosphorelay signal transduction system"/>
    <property type="evidence" value="ECO:0007669"/>
    <property type="project" value="UniProtKB-KW"/>
</dbReference>
<keyword evidence="14" id="KW-1185">Reference proteome</keyword>
<keyword evidence="6" id="KW-0804">Transcription</keyword>
<protein>
    <submittedName>
        <fullName evidence="13">Uncharacterized protein</fullName>
    </submittedName>
</protein>
<dbReference type="AlphaFoldDB" id="A0A6G1CV28"/>
<feature type="region of interest" description="Disordered" evidence="10">
    <location>
        <begin position="205"/>
        <end position="272"/>
    </location>
</feature>
<dbReference type="FunFam" id="3.40.50.2300:FF:000214">
    <property type="entry name" value="Two-component response regulator-like PRR37"/>
    <property type="match status" value="1"/>
</dbReference>
<feature type="region of interest" description="Disordered" evidence="10">
    <location>
        <begin position="732"/>
        <end position="770"/>
    </location>
</feature>
<feature type="region of interest" description="Disordered" evidence="10">
    <location>
        <begin position="1"/>
        <end position="64"/>
    </location>
</feature>
<evidence type="ECO:0000256" key="8">
    <source>
        <dbReference type="PROSITE-ProRule" id="PRU00169"/>
    </source>
</evidence>
<dbReference type="InterPro" id="IPR045279">
    <property type="entry name" value="ARR-like"/>
</dbReference>
<evidence type="ECO:0000256" key="10">
    <source>
        <dbReference type="SAM" id="MobiDB-lite"/>
    </source>
</evidence>
<dbReference type="PROSITE" id="PS51017">
    <property type="entry name" value="CCT"/>
    <property type="match status" value="1"/>
</dbReference>
<dbReference type="InterPro" id="IPR010402">
    <property type="entry name" value="CCT_domain"/>
</dbReference>
<dbReference type="Gene3D" id="3.40.50.2300">
    <property type="match status" value="1"/>
</dbReference>
<feature type="compositionally biased region" description="Low complexity" evidence="10">
    <location>
        <begin position="205"/>
        <end position="214"/>
    </location>
</feature>